<keyword evidence="2" id="KW-1185">Reference proteome</keyword>
<dbReference type="RefSeq" id="WP_260901712.1">
    <property type="nucleotide sequence ID" value="NZ_JAOCZP010000002.1"/>
</dbReference>
<evidence type="ECO:0000313" key="1">
    <source>
        <dbReference type="EMBL" id="MCT7375045.1"/>
    </source>
</evidence>
<reference evidence="1 2" key="1">
    <citation type="submission" date="2022-09" db="EMBL/GenBank/DDBJ databases">
        <title>Chelativorans salina sp. nov., a novel slightly halophilic bacterium isolated from a saline lake sediment enrichment.</title>
        <authorList>
            <person name="Gao L."/>
            <person name="Fang B.-Z."/>
            <person name="Li W.-J."/>
        </authorList>
    </citation>
    <scope>NUCLEOTIDE SEQUENCE [LARGE SCALE GENOMIC DNA]</scope>
    <source>
        <strain evidence="1 2">EGI FJ00035</strain>
    </source>
</reference>
<evidence type="ECO:0000313" key="2">
    <source>
        <dbReference type="Proteomes" id="UP001320831"/>
    </source>
</evidence>
<protein>
    <submittedName>
        <fullName evidence="1">Uncharacterized protein</fullName>
    </submittedName>
</protein>
<proteinExistence type="predicted"/>
<comment type="caution">
    <text evidence="1">The sequence shown here is derived from an EMBL/GenBank/DDBJ whole genome shotgun (WGS) entry which is preliminary data.</text>
</comment>
<sequence length="65" mass="7576">MKVDVKRMSERLARDASVSDYEVWRALKALDEELYQIESQRDPIPIDLVFARAILRRAQEARGCP</sequence>
<organism evidence="1 2">
    <name type="scientific">Chelativorans salis</name>
    <dbReference type="NCBI Taxonomy" id="2978478"/>
    <lineage>
        <taxon>Bacteria</taxon>
        <taxon>Pseudomonadati</taxon>
        <taxon>Pseudomonadota</taxon>
        <taxon>Alphaproteobacteria</taxon>
        <taxon>Hyphomicrobiales</taxon>
        <taxon>Phyllobacteriaceae</taxon>
        <taxon>Chelativorans</taxon>
    </lineage>
</organism>
<name>A0ABT2LKF5_9HYPH</name>
<dbReference type="EMBL" id="JAOCZP010000002">
    <property type="protein sequence ID" value="MCT7375045.1"/>
    <property type="molecule type" value="Genomic_DNA"/>
</dbReference>
<dbReference type="Proteomes" id="UP001320831">
    <property type="component" value="Unassembled WGS sequence"/>
</dbReference>
<accession>A0ABT2LKF5</accession>
<gene>
    <name evidence="1" type="ORF">N5A92_08335</name>
</gene>